<keyword evidence="4" id="KW-1185">Reference proteome</keyword>
<dbReference type="HOGENOM" id="CLU_007544_0_0_1"/>
<feature type="compositionally biased region" description="Polar residues" evidence="2">
    <location>
        <begin position="229"/>
        <end position="253"/>
    </location>
</feature>
<feature type="compositionally biased region" description="Low complexity" evidence="2">
    <location>
        <begin position="556"/>
        <end position="574"/>
    </location>
</feature>
<feature type="region of interest" description="Disordered" evidence="2">
    <location>
        <begin position="210"/>
        <end position="267"/>
    </location>
</feature>
<sequence>MVHRPSDSRLLINLISHEKDYSKQLGSLLEQSQASLASFSAYASASAPPASQIIIQVAGTLAGADEGLRKYAASLEVWQQQLKSVKDLEDEVGNVMRDREILVTRLIKASKSQKSTRDSILGTSGSSSTLNFTKPEVQIGSKLAAAQGELQACEAHLASKERELDALRTHAVRTGLQARCKALVECGWHWGEMGKEGLRALESLQVPNGVNGYGHPSGPLPYNKPLPDSGNSDLSSIGPSQSASQNTHLTTEIPSPPRPYTLHIPPAHSISDLGFPNGTIAPLARVDEGGGSSADEEEGRLEVRENERFSLNRGKSQRKDHSPSKSAFPASVSAPQVVTRSKPRQRQNSGMFGSIAAFFHHKGSSAGSDDERAPYGSEPYASTKSGSRWKSRTDKNLARRNSSDDERPSFTYPRTLPPDPISTGQLAPTTDSSTSASSQRLKKRTSKRNTMQGAPKTSALTSVAEDRGWASDNPIPAQKSGTLKAKKKTKQQAKPSAATAPATSGPGTKNKKGKEVEILHIVDEKKAPAAPSSPALSRGKKANGITLSAGLPTEVSLSRNSSTSRHSITSAASAPVNLSHSTTIHFAPALPHRSRSSHQRSASLDAGHPRHTAEGKATPKRTGAAAVYPTTRTGGEASLMSIVEGVATRNREHAQQQDPNRMLFVAKAPPPVSISVELEAAGASIVRPPPPPAKMEREASERSVPLTPSIPPPQVPVLHQPSSPEMKPLRSAMRNSSRSPSPPRPLKLAIAPIPLARPPLRSAARTLDAPDDGDDVASISSYETTRETLDDEELKTPVQAQTPRFAVPPATPSLPPAVPPKPVSPSANGNSNGSEASQSTESSTAGPTRRKSVRMSLPPTFSPTPPAVDDTDETMVRRFEPWSSPVYSGGEWASRIREGRDVWQDSSEDEDEDYSAAKKLLSKFGRRR</sequence>
<dbReference type="GO" id="GO:0006897">
    <property type="term" value="P:endocytosis"/>
    <property type="evidence" value="ECO:0007669"/>
    <property type="project" value="TreeGrafter"/>
</dbReference>
<feature type="region of interest" description="Disordered" evidence="2">
    <location>
        <begin position="588"/>
        <end position="625"/>
    </location>
</feature>
<feature type="region of interest" description="Disordered" evidence="2">
    <location>
        <begin position="902"/>
        <end position="928"/>
    </location>
</feature>
<dbReference type="GO" id="GO:0005886">
    <property type="term" value="C:plasma membrane"/>
    <property type="evidence" value="ECO:0007669"/>
    <property type="project" value="TreeGrafter"/>
</dbReference>
<dbReference type="AlphaFoldDB" id="A0A0C3PC35"/>
<dbReference type="PANTHER" id="PTHR31962">
    <property type="entry name" value="SPHINGOLIPID LONG CHAIN BASE-RESPONSIVE PROTEIN PIL1"/>
    <property type="match status" value="1"/>
</dbReference>
<dbReference type="GO" id="GO:0036286">
    <property type="term" value="C:eisosome filament"/>
    <property type="evidence" value="ECO:0007669"/>
    <property type="project" value="TreeGrafter"/>
</dbReference>
<feature type="compositionally biased region" description="Basic and acidic residues" evidence="2">
    <location>
        <begin position="513"/>
        <end position="527"/>
    </location>
</feature>
<feature type="compositionally biased region" description="Low complexity" evidence="2">
    <location>
        <begin position="824"/>
        <end position="846"/>
    </location>
</feature>
<feature type="coiled-coil region" evidence="1">
    <location>
        <begin position="143"/>
        <end position="170"/>
    </location>
</feature>
<proteinExistence type="predicted"/>
<feature type="compositionally biased region" description="Pro residues" evidence="2">
    <location>
        <begin position="809"/>
        <end position="823"/>
    </location>
</feature>
<protein>
    <submittedName>
        <fullName evidence="3">Uncharacterized protein</fullName>
    </submittedName>
</protein>
<feature type="compositionally biased region" description="Low complexity" evidence="2">
    <location>
        <begin position="528"/>
        <end position="537"/>
    </location>
</feature>
<gene>
    <name evidence="3" type="ORF">PHLGIDRAFT_37817</name>
</gene>
<dbReference type="Proteomes" id="UP000053257">
    <property type="component" value="Unassembled WGS sequence"/>
</dbReference>
<dbReference type="EMBL" id="KN840663">
    <property type="protein sequence ID" value="KIP02613.1"/>
    <property type="molecule type" value="Genomic_DNA"/>
</dbReference>
<dbReference type="InterPro" id="IPR027267">
    <property type="entry name" value="AH/BAR_dom_sf"/>
</dbReference>
<dbReference type="GO" id="GO:0070941">
    <property type="term" value="P:eisosome assembly"/>
    <property type="evidence" value="ECO:0007669"/>
    <property type="project" value="TreeGrafter"/>
</dbReference>
<feature type="region of interest" description="Disordered" evidence="2">
    <location>
        <begin position="685"/>
        <end position="872"/>
    </location>
</feature>
<dbReference type="Gene3D" id="1.20.1270.60">
    <property type="entry name" value="Arfaptin homology (AH) domain/BAR domain"/>
    <property type="match status" value="1"/>
</dbReference>
<organism evidence="3 4">
    <name type="scientific">Phlebiopsis gigantea (strain 11061_1 CR5-6)</name>
    <name type="common">White-rot fungus</name>
    <name type="synonym">Peniophora gigantea</name>
    <dbReference type="NCBI Taxonomy" id="745531"/>
    <lineage>
        <taxon>Eukaryota</taxon>
        <taxon>Fungi</taxon>
        <taxon>Dikarya</taxon>
        <taxon>Basidiomycota</taxon>
        <taxon>Agaricomycotina</taxon>
        <taxon>Agaricomycetes</taxon>
        <taxon>Polyporales</taxon>
        <taxon>Phanerochaetaceae</taxon>
        <taxon>Phlebiopsis</taxon>
    </lineage>
</organism>
<reference evidence="3 4" key="1">
    <citation type="journal article" date="2014" name="PLoS Genet.">
        <title>Analysis of the Phlebiopsis gigantea genome, transcriptome and secretome provides insight into its pioneer colonization strategies of wood.</title>
        <authorList>
            <person name="Hori C."/>
            <person name="Ishida T."/>
            <person name="Igarashi K."/>
            <person name="Samejima M."/>
            <person name="Suzuki H."/>
            <person name="Master E."/>
            <person name="Ferreira P."/>
            <person name="Ruiz-Duenas F.J."/>
            <person name="Held B."/>
            <person name="Canessa P."/>
            <person name="Larrondo L.F."/>
            <person name="Schmoll M."/>
            <person name="Druzhinina I.S."/>
            <person name="Kubicek C.P."/>
            <person name="Gaskell J.A."/>
            <person name="Kersten P."/>
            <person name="St John F."/>
            <person name="Glasner J."/>
            <person name="Sabat G."/>
            <person name="Splinter BonDurant S."/>
            <person name="Syed K."/>
            <person name="Yadav J."/>
            <person name="Mgbeahuruike A.C."/>
            <person name="Kovalchuk A."/>
            <person name="Asiegbu F.O."/>
            <person name="Lackner G."/>
            <person name="Hoffmeister D."/>
            <person name="Rencoret J."/>
            <person name="Gutierrez A."/>
            <person name="Sun H."/>
            <person name="Lindquist E."/>
            <person name="Barry K."/>
            <person name="Riley R."/>
            <person name="Grigoriev I.V."/>
            <person name="Henrissat B."/>
            <person name="Kues U."/>
            <person name="Berka R.M."/>
            <person name="Martinez A.T."/>
            <person name="Covert S.F."/>
            <person name="Blanchette R.A."/>
            <person name="Cullen D."/>
        </authorList>
    </citation>
    <scope>NUCLEOTIDE SEQUENCE [LARGE SCALE GENOMIC DNA]</scope>
    <source>
        <strain evidence="3 4">11061_1 CR5-6</strain>
    </source>
</reference>
<evidence type="ECO:0000313" key="3">
    <source>
        <dbReference type="EMBL" id="KIP02613.1"/>
    </source>
</evidence>
<feature type="compositionally biased region" description="Low complexity" evidence="2">
    <location>
        <begin position="492"/>
        <end position="508"/>
    </location>
</feature>
<evidence type="ECO:0000256" key="2">
    <source>
        <dbReference type="SAM" id="MobiDB-lite"/>
    </source>
</evidence>
<dbReference type="PANTHER" id="PTHR31962:SF1">
    <property type="entry name" value="SPHINGOLIPID LONG CHAIN BASE-RESPONSIVE PROTEIN PIL1"/>
    <property type="match status" value="1"/>
</dbReference>
<accession>A0A0C3PC35</accession>
<dbReference type="OrthoDB" id="3358861at2759"/>
<evidence type="ECO:0000313" key="4">
    <source>
        <dbReference type="Proteomes" id="UP000053257"/>
    </source>
</evidence>
<feature type="compositionally biased region" description="Low complexity" evidence="2">
    <location>
        <begin position="429"/>
        <end position="438"/>
    </location>
</feature>
<dbReference type="GO" id="GO:0008289">
    <property type="term" value="F:lipid binding"/>
    <property type="evidence" value="ECO:0007669"/>
    <property type="project" value="TreeGrafter"/>
</dbReference>
<feature type="region of interest" description="Disordered" evidence="2">
    <location>
        <begin position="281"/>
        <end position="349"/>
    </location>
</feature>
<name>A0A0C3PC35_PHLG1</name>
<dbReference type="STRING" id="745531.A0A0C3PC35"/>
<keyword evidence="1" id="KW-0175">Coiled coil</keyword>
<feature type="compositionally biased region" description="Basic and acidic residues" evidence="2">
    <location>
        <begin position="391"/>
        <end position="408"/>
    </location>
</feature>
<evidence type="ECO:0000256" key="1">
    <source>
        <dbReference type="SAM" id="Coils"/>
    </source>
</evidence>
<feature type="compositionally biased region" description="Basic and acidic residues" evidence="2">
    <location>
        <begin position="300"/>
        <end position="310"/>
    </location>
</feature>
<feature type="compositionally biased region" description="Low complexity" evidence="2">
    <location>
        <begin position="746"/>
        <end position="765"/>
    </location>
</feature>
<feature type="region of interest" description="Disordered" evidence="2">
    <location>
        <begin position="555"/>
        <end position="574"/>
    </location>
</feature>
<feature type="region of interest" description="Disordered" evidence="2">
    <location>
        <begin position="361"/>
        <end position="549"/>
    </location>
</feature>
<dbReference type="InterPro" id="IPR028245">
    <property type="entry name" value="PIL1/LSP1"/>
</dbReference>